<name>A0A2P2IU62_RHIMU</name>
<organism evidence="1">
    <name type="scientific">Rhizophora mucronata</name>
    <name type="common">Asiatic mangrove</name>
    <dbReference type="NCBI Taxonomy" id="61149"/>
    <lineage>
        <taxon>Eukaryota</taxon>
        <taxon>Viridiplantae</taxon>
        <taxon>Streptophyta</taxon>
        <taxon>Embryophyta</taxon>
        <taxon>Tracheophyta</taxon>
        <taxon>Spermatophyta</taxon>
        <taxon>Magnoliopsida</taxon>
        <taxon>eudicotyledons</taxon>
        <taxon>Gunneridae</taxon>
        <taxon>Pentapetalae</taxon>
        <taxon>rosids</taxon>
        <taxon>fabids</taxon>
        <taxon>Malpighiales</taxon>
        <taxon>Rhizophoraceae</taxon>
        <taxon>Rhizophora</taxon>
    </lineage>
</organism>
<protein>
    <submittedName>
        <fullName evidence="1">Uncharacterized protein</fullName>
    </submittedName>
</protein>
<accession>A0A2P2IU62</accession>
<dbReference type="EMBL" id="GGEC01004289">
    <property type="protein sequence ID" value="MBW84772.1"/>
    <property type="molecule type" value="Transcribed_RNA"/>
</dbReference>
<evidence type="ECO:0000313" key="1">
    <source>
        <dbReference type="EMBL" id="MBW84772.1"/>
    </source>
</evidence>
<sequence>MISLFSFLSFFALVGGFL</sequence>
<dbReference type="AlphaFoldDB" id="A0A2P2IU62"/>
<reference evidence="1" key="1">
    <citation type="submission" date="2018-02" db="EMBL/GenBank/DDBJ databases">
        <title>Rhizophora mucronata_Transcriptome.</title>
        <authorList>
            <person name="Meera S.P."/>
            <person name="Sreeshan A."/>
            <person name="Augustine A."/>
        </authorList>
    </citation>
    <scope>NUCLEOTIDE SEQUENCE</scope>
    <source>
        <tissue evidence="1">Leaf</tissue>
    </source>
</reference>
<proteinExistence type="predicted"/>